<comment type="caution">
    <text evidence="5">The sequence shown here is derived from an EMBL/GenBank/DDBJ whole genome shotgun (WGS) entry which is preliminary data.</text>
</comment>
<feature type="compositionally biased region" description="Low complexity" evidence="1">
    <location>
        <begin position="169"/>
        <end position="184"/>
    </location>
</feature>
<dbReference type="Gene3D" id="1.10.260.40">
    <property type="entry name" value="lambda repressor-like DNA-binding domains"/>
    <property type="match status" value="1"/>
</dbReference>
<evidence type="ECO:0000259" key="3">
    <source>
        <dbReference type="Pfam" id="PF13464"/>
    </source>
</evidence>
<dbReference type="Pfam" id="PF13464">
    <property type="entry name" value="RodZ_C"/>
    <property type="match status" value="1"/>
</dbReference>
<sequence length="353" mass="38036">MSSEEQPKRSAEPVGYQLRRAREKLGLDVSAIADQQHLRTSVIQAIEDGDYSKVDTELFLKGYVRAYAKQVELDADAIIRDLDAELEPLRKERERQHEADPLVDIQRKKSRKRRIARAVVVLVVLVGIGFGITTWMADGGRRLPGFSPSTVSESTEGDSLAAQEEPVDQSLEQTSESSSAQSESDATPEVDEAVDVQGVDDGATDVIHDPVEQATEEAAQAPTESAAEASVETASVENVTDVSAQPEAIETTESAQVTEQEPQELGEPAVTDEATLRMSFSDACWVQVTDADGNRLTSSLYSQGDVLDVAGSAPLDVIVGAMSAVASLEFQGEAVDLGSFRVVNNRAQFTLEP</sequence>
<dbReference type="Proteomes" id="UP000239446">
    <property type="component" value="Unassembled WGS sequence"/>
</dbReference>
<keyword evidence="2" id="KW-0812">Transmembrane</keyword>
<gene>
    <name evidence="5" type="ORF">B0H24_100752</name>
    <name evidence="4" type="ORF">BY455_10795</name>
</gene>
<evidence type="ECO:0000313" key="5">
    <source>
        <dbReference type="EMBL" id="PPK55143.1"/>
    </source>
</evidence>
<evidence type="ECO:0000256" key="1">
    <source>
        <dbReference type="SAM" id="MobiDB-lite"/>
    </source>
</evidence>
<accession>A0A2S6G7L5</accession>
<dbReference type="InterPro" id="IPR025194">
    <property type="entry name" value="RodZ-like_C"/>
</dbReference>
<dbReference type="EMBL" id="PTIT01000007">
    <property type="protein sequence ID" value="PPK52169.1"/>
    <property type="molecule type" value="Genomic_DNA"/>
</dbReference>
<dbReference type="PANTHER" id="PTHR34475">
    <property type="match status" value="1"/>
</dbReference>
<reference evidence="5 6" key="2">
    <citation type="submission" date="2018-02" db="EMBL/GenBank/DDBJ databases">
        <title>Subsurface microbial communities from deep shales in Ohio and West Virginia, USA.</title>
        <authorList>
            <person name="Wrighton K."/>
        </authorList>
    </citation>
    <scope>NUCLEOTIDE SEQUENCE [LARGE SCALE GENOMIC DNA]</scope>
    <source>
        <strain evidence="5 6">UTICA-S1B9</strain>
    </source>
</reference>
<dbReference type="InterPro" id="IPR050400">
    <property type="entry name" value="Bact_Cytoskel_RodZ"/>
</dbReference>
<dbReference type="Pfam" id="PF13413">
    <property type="entry name" value="HTH_25"/>
    <property type="match status" value="1"/>
</dbReference>
<feature type="region of interest" description="Disordered" evidence="1">
    <location>
        <begin position="214"/>
        <end position="240"/>
    </location>
</feature>
<dbReference type="InterPro" id="IPR010982">
    <property type="entry name" value="Lambda_DNA-bd_dom_sf"/>
</dbReference>
<dbReference type="AlphaFoldDB" id="A0A2S6G7L5"/>
<proteinExistence type="predicted"/>
<feature type="domain" description="Cytoskeleton protein RodZ-like C-terminal" evidence="3">
    <location>
        <begin position="277"/>
        <end position="350"/>
    </location>
</feature>
<dbReference type="EMBL" id="PTIU01000007">
    <property type="protein sequence ID" value="PPK55143.1"/>
    <property type="molecule type" value="Genomic_DNA"/>
</dbReference>
<dbReference type="GO" id="GO:0003677">
    <property type="term" value="F:DNA binding"/>
    <property type="evidence" value="ECO:0007669"/>
    <property type="project" value="InterPro"/>
</dbReference>
<keyword evidence="2" id="KW-1133">Transmembrane helix</keyword>
<evidence type="ECO:0000313" key="7">
    <source>
        <dbReference type="Proteomes" id="UP000239648"/>
    </source>
</evidence>
<dbReference type="RefSeq" id="WP_104415717.1">
    <property type="nucleotide sequence ID" value="NZ_PTIT01000007.1"/>
</dbReference>
<feature type="region of interest" description="Disordered" evidence="1">
    <location>
        <begin position="146"/>
        <end position="191"/>
    </location>
</feature>
<name>A0A2S6G7L5_9GAMM</name>
<keyword evidence="2" id="KW-0472">Membrane</keyword>
<dbReference type="OrthoDB" id="9790252at2"/>
<dbReference type="Proteomes" id="UP000239648">
    <property type="component" value="Unassembled WGS sequence"/>
</dbReference>
<dbReference type="PANTHER" id="PTHR34475:SF1">
    <property type="entry name" value="CYTOSKELETON PROTEIN RODZ"/>
    <property type="match status" value="1"/>
</dbReference>
<organism evidence="5 6">
    <name type="scientific">Marinobacter persicus</name>
    <dbReference type="NCBI Taxonomy" id="930118"/>
    <lineage>
        <taxon>Bacteria</taxon>
        <taxon>Pseudomonadati</taxon>
        <taxon>Pseudomonadota</taxon>
        <taxon>Gammaproteobacteria</taxon>
        <taxon>Pseudomonadales</taxon>
        <taxon>Marinobacteraceae</taxon>
        <taxon>Marinobacter</taxon>
    </lineage>
</organism>
<reference evidence="4 7" key="1">
    <citation type="submission" date="2018-02" db="EMBL/GenBank/DDBJ databases">
        <title>Deep subsurface shale carbon reservoir microbial communities from Ohio and West Virginia, USA.</title>
        <authorList>
            <person name="Wrighton K."/>
        </authorList>
    </citation>
    <scope>NUCLEOTIDE SEQUENCE [LARGE SCALE GENOMIC DNA]</scope>
    <source>
        <strain evidence="4 7">UTICA-S1B6</strain>
    </source>
</reference>
<feature type="transmembrane region" description="Helical" evidence="2">
    <location>
        <begin position="115"/>
        <end position="137"/>
    </location>
</feature>
<keyword evidence="7" id="KW-1185">Reference proteome</keyword>
<evidence type="ECO:0000256" key="2">
    <source>
        <dbReference type="SAM" id="Phobius"/>
    </source>
</evidence>
<evidence type="ECO:0000313" key="4">
    <source>
        <dbReference type="EMBL" id="PPK52169.1"/>
    </source>
</evidence>
<evidence type="ECO:0000313" key="6">
    <source>
        <dbReference type="Proteomes" id="UP000239446"/>
    </source>
</evidence>
<protein>
    <submittedName>
        <fullName evidence="5">Cytoskeleton protein RodZ</fullName>
    </submittedName>
</protein>
<feature type="compositionally biased region" description="Low complexity" evidence="1">
    <location>
        <begin position="214"/>
        <end position="237"/>
    </location>
</feature>